<evidence type="ECO:0000313" key="2">
    <source>
        <dbReference type="Proteomes" id="UP000002724"/>
    </source>
</evidence>
<evidence type="ECO:0000313" key="1">
    <source>
        <dbReference type="EMBL" id="ACF43521.1"/>
    </source>
</evidence>
<dbReference type="AlphaFoldDB" id="B4SH54"/>
<gene>
    <name evidence="1" type="ordered locus">Ppha_1255</name>
</gene>
<protein>
    <submittedName>
        <fullName evidence="1">Uncharacterized protein</fullName>
    </submittedName>
</protein>
<dbReference type="HOGENOM" id="CLU_192969_0_0_10"/>
<proteinExistence type="predicted"/>
<dbReference type="EMBL" id="CP001110">
    <property type="protein sequence ID" value="ACF43521.1"/>
    <property type="molecule type" value="Genomic_DNA"/>
</dbReference>
<dbReference type="Proteomes" id="UP000002724">
    <property type="component" value="Chromosome"/>
</dbReference>
<organism evidence="1 2">
    <name type="scientific">Pelodictyon phaeoclathratiforme (strain DSM 5477 / BU-1)</name>
    <dbReference type="NCBI Taxonomy" id="324925"/>
    <lineage>
        <taxon>Bacteria</taxon>
        <taxon>Pseudomonadati</taxon>
        <taxon>Chlorobiota</taxon>
        <taxon>Chlorobiia</taxon>
        <taxon>Chlorobiales</taxon>
        <taxon>Chlorobiaceae</taxon>
        <taxon>Chlorobium/Pelodictyon group</taxon>
        <taxon>Pelodictyon</taxon>
    </lineage>
</organism>
<sequence length="73" mass="8337">MFLTCFTAIVYFLFAKRVVLPKGSHNPCGFRMDKKTLSRRNVEEKKRFPGDGMPQALKAELMACLSIDKRVKA</sequence>
<dbReference type="KEGG" id="pph:Ppha_1255"/>
<accession>B4SH54</accession>
<keyword evidence="2" id="KW-1185">Reference proteome</keyword>
<name>B4SH54_PELPB</name>
<reference evidence="1 2" key="1">
    <citation type="submission" date="2008-06" db="EMBL/GenBank/DDBJ databases">
        <title>Complete sequence of Pelodictyon phaeoclathratiforme BU-1.</title>
        <authorList>
            <consortium name="US DOE Joint Genome Institute"/>
            <person name="Lucas S."/>
            <person name="Copeland A."/>
            <person name="Lapidus A."/>
            <person name="Glavina del Rio T."/>
            <person name="Dalin E."/>
            <person name="Tice H."/>
            <person name="Bruce D."/>
            <person name="Goodwin L."/>
            <person name="Pitluck S."/>
            <person name="Schmutz J."/>
            <person name="Larimer F."/>
            <person name="Land M."/>
            <person name="Hauser L."/>
            <person name="Kyrpides N."/>
            <person name="Mikhailova N."/>
            <person name="Liu Z."/>
            <person name="Li T."/>
            <person name="Zhao F."/>
            <person name="Overmann J."/>
            <person name="Bryant D.A."/>
            <person name="Richardson P."/>
        </authorList>
    </citation>
    <scope>NUCLEOTIDE SEQUENCE [LARGE SCALE GENOMIC DNA]</scope>
    <source>
        <strain evidence="2">DSM 5477 / BU-1</strain>
    </source>
</reference>